<dbReference type="PANTHER" id="PTHR14074:SF16">
    <property type="entry name" value="ANTIVIRAL INNATE IMMUNE RESPONSE RECEPTOR RIG-I"/>
    <property type="match status" value="1"/>
</dbReference>
<feature type="domain" description="Helicase C-terminal" evidence="4">
    <location>
        <begin position="808"/>
        <end position="970"/>
    </location>
</feature>
<dbReference type="PANTHER" id="PTHR14074">
    <property type="entry name" value="HELICASE WITH DEATH DOMAIN-RELATED"/>
    <property type="match status" value="1"/>
</dbReference>
<dbReference type="Proteomes" id="UP001165080">
    <property type="component" value="Unassembled WGS sequence"/>
</dbReference>
<name>A0A9W6EZC1_9CHLO</name>
<dbReference type="OrthoDB" id="1469196at2759"/>
<reference evidence="5 6" key="1">
    <citation type="journal article" date="2023" name="Commun. Biol.">
        <title>Reorganization of the ancestral sex-determining regions during the evolution of trioecy in Pleodorina starrii.</title>
        <authorList>
            <person name="Takahashi K."/>
            <person name="Suzuki S."/>
            <person name="Kawai-Toyooka H."/>
            <person name="Yamamoto K."/>
            <person name="Hamaji T."/>
            <person name="Ootsuki R."/>
            <person name="Yamaguchi H."/>
            <person name="Kawachi M."/>
            <person name="Higashiyama T."/>
            <person name="Nozaki H."/>
        </authorList>
    </citation>
    <scope>NUCLEOTIDE SEQUENCE [LARGE SCALE GENOMIC DNA]</scope>
    <source>
        <strain evidence="5 6">NIES-4479</strain>
    </source>
</reference>
<dbReference type="AlphaFoldDB" id="A0A9W6EZC1"/>
<proteinExistence type="predicted"/>
<dbReference type="GO" id="GO:0003676">
    <property type="term" value="F:nucleic acid binding"/>
    <property type="evidence" value="ECO:0007669"/>
    <property type="project" value="InterPro"/>
</dbReference>
<feature type="domain" description="Helicase ATP-binding" evidence="3">
    <location>
        <begin position="293"/>
        <end position="488"/>
    </location>
</feature>
<gene>
    <name evidence="5" type="primary">PLEST000372</name>
    <name evidence="5" type="ORF">PLESTB_000345400</name>
</gene>
<dbReference type="Gene3D" id="1.10.10.1440">
    <property type="entry name" value="PHAX RNA-binding domain"/>
    <property type="match status" value="1"/>
</dbReference>
<dbReference type="GO" id="GO:0005737">
    <property type="term" value="C:cytoplasm"/>
    <property type="evidence" value="ECO:0007669"/>
    <property type="project" value="TreeGrafter"/>
</dbReference>
<evidence type="ECO:0000259" key="3">
    <source>
        <dbReference type="PROSITE" id="PS51192"/>
    </source>
</evidence>
<protein>
    <submittedName>
        <fullName evidence="5">Uncharacterized protein</fullName>
    </submittedName>
</protein>
<keyword evidence="2" id="KW-0067">ATP-binding</keyword>
<dbReference type="PROSITE" id="PS51192">
    <property type="entry name" value="HELICASE_ATP_BIND_1"/>
    <property type="match status" value="1"/>
</dbReference>
<organism evidence="5 6">
    <name type="scientific">Pleodorina starrii</name>
    <dbReference type="NCBI Taxonomy" id="330485"/>
    <lineage>
        <taxon>Eukaryota</taxon>
        <taxon>Viridiplantae</taxon>
        <taxon>Chlorophyta</taxon>
        <taxon>core chlorophytes</taxon>
        <taxon>Chlorophyceae</taxon>
        <taxon>CS clade</taxon>
        <taxon>Chlamydomonadales</taxon>
        <taxon>Volvocaceae</taxon>
        <taxon>Pleodorina</taxon>
    </lineage>
</organism>
<dbReference type="Pfam" id="PF00270">
    <property type="entry name" value="DEAD"/>
    <property type="match status" value="1"/>
</dbReference>
<sequence>MTGSSPHWTNELYPLAACGLLSKLPELRQLRQRADAAVALSIGSSSTSTSISDAPGAELLFHSSRLYDAVRVCVEQDPDIAAQSRQATTLLLASVAMEDYVRSHSTKARLVTSQFSRIARAAAEQAAEAARSEASQDSDAELVQFFTRSGRDQVIDRLLKILEEPESQRQNLSRVVAKYSAVDLAAIVKATKRSCETGDTQRVDGSGPRTLGGVFFREAKRYKASISRAEVSQLLPPPPPLRPYQRDVVGLMLASWGLQATEEVLGRCEEDGAEGGEGGPQEGAQARLARFRALAGGWGGNWLVSAPTNSGKTRMFIEVARGIIASRPPHSACAVVVVLVPNVILTTQHAVAFDSAGLPRTVTGAYSSDNPLSAKAWRAICIAASGGGHHSVVVATAESFLNLLRISKAFMEEVDLLVLDEAHHCKDDHPYAQIMETFYKPPPPPQQQPNGLAVGLGAKRTRVLGVTASPASERDMATLDRRMEELLLRLGPARLHLVDSDDPRVAAVLPEPSRVTARVARRPVDRELMHRLQDFALDAALEIDESLAQVTAVGGTATEDRDQLAQALHVAISACDAAPPGQLLVTRLDPLGQWLSRARNFAARYRCNNLDLTCRLLDVLRKAVELIEDAGFDGALPFLSRKAAVLCSDELAINGGVDGAGSFRAHSVVPFPPAIDTRRHMMVGAAAGAAANGAAARAMQPLAAVQGGGGGGGLPQILASLAGAAVTMPSAHELAVQLEAARVAEGSAPPGNSCPDITLRASKLIKGLLMGEGGLLSNPEMGELLPECFASGELKENTFPKFWALVTYLQRYRDRTKFHGIIFVRTRQAVFHVTDMIRRTLQLQFLEVLELIGHNNTSKRSSLAPEQDRHGRGMNDSQQQQVLRLFKEPGRKVLVATSAAEEGLDVPSCEFVVRYNAAATGIQLLQSRGRARQRVAEFFAILQDGTLDTDLHAKSRQEEANMHEWQRTVAAANRGLLL</sequence>
<dbReference type="InterPro" id="IPR011545">
    <property type="entry name" value="DEAD/DEAH_box_helicase_dom"/>
</dbReference>
<keyword evidence="1" id="KW-0547">Nucleotide-binding</keyword>
<dbReference type="PROSITE" id="PS51194">
    <property type="entry name" value="HELICASE_CTER"/>
    <property type="match status" value="1"/>
</dbReference>
<dbReference type="SUPFAM" id="SSF52540">
    <property type="entry name" value="P-loop containing nucleoside triphosphate hydrolases"/>
    <property type="match status" value="1"/>
</dbReference>
<dbReference type="SMART" id="SM00487">
    <property type="entry name" value="DEXDc"/>
    <property type="match status" value="1"/>
</dbReference>
<dbReference type="InterPro" id="IPR027417">
    <property type="entry name" value="P-loop_NTPase"/>
</dbReference>
<dbReference type="InterPro" id="IPR038092">
    <property type="entry name" value="PHAX_RNA-binding_sf"/>
</dbReference>
<dbReference type="InterPro" id="IPR051363">
    <property type="entry name" value="RLR_Helicase"/>
</dbReference>
<dbReference type="EMBL" id="BRXU01000003">
    <property type="protein sequence ID" value="GLC50130.1"/>
    <property type="molecule type" value="Genomic_DNA"/>
</dbReference>
<evidence type="ECO:0000256" key="1">
    <source>
        <dbReference type="ARBA" id="ARBA00022741"/>
    </source>
</evidence>
<evidence type="ECO:0000313" key="6">
    <source>
        <dbReference type="Proteomes" id="UP001165080"/>
    </source>
</evidence>
<dbReference type="InterPro" id="IPR014001">
    <property type="entry name" value="Helicase_ATP-bd"/>
</dbReference>
<evidence type="ECO:0000313" key="5">
    <source>
        <dbReference type="EMBL" id="GLC50130.1"/>
    </source>
</evidence>
<evidence type="ECO:0000259" key="4">
    <source>
        <dbReference type="PROSITE" id="PS51194"/>
    </source>
</evidence>
<dbReference type="Gene3D" id="3.40.50.300">
    <property type="entry name" value="P-loop containing nucleotide triphosphate hydrolases"/>
    <property type="match status" value="2"/>
</dbReference>
<evidence type="ECO:0000256" key="2">
    <source>
        <dbReference type="ARBA" id="ARBA00022840"/>
    </source>
</evidence>
<dbReference type="SMART" id="SM00490">
    <property type="entry name" value="HELICc"/>
    <property type="match status" value="1"/>
</dbReference>
<keyword evidence="6" id="KW-1185">Reference proteome</keyword>
<accession>A0A9W6EZC1</accession>
<comment type="caution">
    <text evidence="5">The sequence shown here is derived from an EMBL/GenBank/DDBJ whole genome shotgun (WGS) entry which is preliminary data.</text>
</comment>
<dbReference type="Pfam" id="PF00271">
    <property type="entry name" value="Helicase_C"/>
    <property type="match status" value="1"/>
</dbReference>
<dbReference type="InterPro" id="IPR001650">
    <property type="entry name" value="Helicase_C-like"/>
</dbReference>
<dbReference type="GO" id="GO:0005524">
    <property type="term" value="F:ATP binding"/>
    <property type="evidence" value="ECO:0007669"/>
    <property type="project" value="UniProtKB-KW"/>
</dbReference>